<organism evidence="3 4">
    <name type="scientific">Zhihengliuella flava</name>
    <dbReference type="NCBI Taxonomy" id="1285193"/>
    <lineage>
        <taxon>Bacteria</taxon>
        <taxon>Bacillati</taxon>
        <taxon>Actinomycetota</taxon>
        <taxon>Actinomycetes</taxon>
        <taxon>Micrococcales</taxon>
        <taxon>Micrococcaceae</taxon>
        <taxon>Zhihengliuella</taxon>
    </lineage>
</organism>
<dbReference type="RefSeq" id="WP_196835179.1">
    <property type="nucleotide sequence ID" value="NZ_JADOTZ010000001.1"/>
</dbReference>
<evidence type="ECO:0000259" key="2">
    <source>
        <dbReference type="Pfam" id="PF07786"/>
    </source>
</evidence>
<evidence type="ECO:0000313" key="4">
    <source>
        <dbReference type="Proteomes" id="UP000625033"/>
    </source>
</evidence>
<accession>A0A931D7E5</accession>
<feature type="transmembrane region" description="Helical" evidence="1">
    <location>
        <begin position="317"/>
        <end position="335"/>
    </location>
</feature>
<feature type="transmembrane region" description="Helical" evidence="1">
    <location>
        <begin position="213"/>
        <end position="234"/>
    </location>
</feature>
<feature type="transmembrane region" description="Helical" evidence="1">
    <location>
        <begin position="130"/>
        <end position="149"/>
    </location>
</feature>
<keyword evidence="1" id="KW-1133">Transmembrane helix</keyword>
<reference evidence="3" key="1">
    <citation type="submission" date="2020-11" db="EMBL/GenBank/DDBJ databases">
        <title>Sequencing the genomes of 1000 actinobacteria strains.</title>
        <authorList>
            <person name="Klenk H.-P."/>
        </authorList>
    </citation>
    <scope>NUCLEOTIDE SEQUENCE</scope>
    <source>
        <strain evidence="3">DSM 26152</strain>
    </source>
</reference>
<feature type="transmembrane region" description="Helical" evidence="1">
    <location>
        <begin position="180"/>
        <end position="201"/>
    </location>
</feature>
<comment type="caution">
    <text evidence="3">The sequence shown here is derived from an EMBL/GenBank/DDBJ whole genome shotgun (WGS) entry which is preliminary data.</text>
</comment>
<keyword evidence="4" id="KW-1185">Reference proteome</keyword>
<dbReference type="AlphaFoldDB" id="A0A931D7E5"/>
<keyword evidence="1" id="KW-0472">Membrane</keyword>
<feature type="domain" description="Heparan-alpha-glucosaminide N-acetyltransferase catalytic" evidence="2">
    <location>
        <begin position="11"/>
        <end position="208"/>
    </location>
</feature>
<protein>
    <submittedName>
        <fullName evidence="3">Membrane protein</fullName>
    </submittedName>
</protein>
<feature type="transmembrane region" description="Helical" evidence="1">
    <location>
        <begin position="51"/>
        <end position="72"/>
    </location>
</feature>
<sequence>MSALSRTGQPRIAGVDAARGLALLGMMATHIVPLAAVNATGDDEPTWAATYFAGTASALFAVLAGASLAFVARSKAPHAVSRSVALRALMITAIGLACGMLDTNVAVILTHYGLLFLAVIPFLWVRTSHLLMWAVGWLCLSPVVLYVAVPWVTRWVHPADVGGSPTFTDLTRPATLVADLLFTGYYPVVVWVGFLLLGLWVGRLNVQRPPLALALLLGGAVVSAGARALSAALLTPAGRAELAAAQGISLEQLDLGLSTGYYFGPVVQSGWWFALSAPHTSAPLDVLHVAGTAVAAIGACQLLALGLAALLGRYGEALLWPLSGAGSITLTLYVAHLVALDALASVTASLPRVELYLWFAALSALAGIVVKFCGIRGPLEALIRAVARPTT</sequence>
<evidence type="ECO:0000256" key="1">
    <source>
        <dbReference type="SAM" id="Phobius"/>
    </source>
</evidence>
<feature type="transmembrane region" description="Helical" evidence="1">
    <location>
        <begin position="355"/>
        <end position="374"/>
    </location>
</feature>
<proteinExistence type="predicted"/>
<dbReference type="InterPro" id="IPR052529">
    <property type="entry name" value="Bact_Transport_Assoc"/>
</dbReference>
<dbReference type="PANTHER" id="PTHR30590">
    <property type="entry name" value="INNER MEMBRANE PROTEIN"/>
    <property type="match status" value="1"/>
</dbReference>
<dbReference type="InterPro" id="IPR012429">
    <property type="entry name" value="HGSNAT_cat"/>
</dbReference>
<dbReference type="Proteomes" id="UP000625033">
    <property type="component" value="Unassembled WGS sequence"/>
</dbReference>
<dbReference type="Pfam" id="PF07786">
    <property type="entry name" value="HGSNAT_cat"/>
    <property type="match status" value="1"/>
</dbReference>
<feature type="transmembrane region" description="Helical" evidence="1">
    <location>
        <begin position="108"/>
        <end position="125"/>
    </location>
</feature>
<evidence type="ECO:0000313" key="3">
    <source>
        <dbReference type="EMBL" id="MBG6083782.1"/>
    </source>
</evidence>
<gene>
    <name evidence="3" type="ORF">IW252_000549</name>
</gene>
<feature type="transmembrane region" description="Helical" evidence="1">
    <location>
        <begin position="84"/>
        <end position="102"/>
    </location>
</feature>
<feature type="transmembrane region" description="Helical" evidence="1">
    <location>
        <begin position="21"/>
        <end position="39"/>
    </location>
</feature>
<dbReference type="PANTHER" id="PTHR30590:SF3">
    <property type="entry name" value="HYPOTHETICAL MEMBRANE SPANNING PROTEIN"/>
    <property type="match status" value="1"/>
</dbReference>
<feature type="transmembrane region" description="Helical" evidence="1">
    <location>
        <begin position="286"/>
        <end position="310"/>
    </location>
</feature>
<name>A0A931D7E5_9MICC</name>
<keyword evidence="1" id="KW-0812">Transmembrane</keyword>
<dbReference type="EMBL" id="JADOTZ010000001">
    <property type="protein sequence ID" value="MBG6083782.1"/>
    <property type="molecule type" value="Genomic_DNA"/>
</dbReference>